<keyword evidence="3" id="KW-1185">Reference proteome</keyword>
<dbReference type="InterPro" id="IPR011032">
    <property type="entry name" value="GroES-like_sf"/>
</dbReference>
<dbReference type="Gene3D" id="3.90.180.10">
    <property type="entry name" value="Medium-chain alcohol dehydrogenases, catalytic domain"/>
    <property type="match status" value="1"/>
</dbReference>
<comment type="caution">
    <text evidence="2">The sequence shown here is derived from an EMBL/GenBank/DDBJ whole genome shotgun (WGS) entry which is preliminary data.</text>
</comment>
<dbReference type="Pfam" id="PF08240">
    <property type="entry name" value="ADH_N"/>
    <property type="match status" value="1"/>
</dbReference>
<name>A0AAV3XYY5_9GAST</name>
<dbReference type="PANTHER" id="PTHR44461">
    <property type="entry name" value="QUINONE OXIDOREDUCTASE-LIKE PROTEIN 1"/>
    <property type="match status" value="1"/>
</dbReference>
<dbReference type="Proteomes" id="UP000735302">
    <property type="component" value="Unassembled WGS sequence"/>
</dbReference>
<evidence type="ECO:0000313" key="3">
    <source>
        <dbReference type="Proteomes" id="UP000735302"/>
    </source>
</evidence>
<gene>
    <name evidence="2" type="ORF">PoB_000214500</name>
</gene>
<feature type="domain" description="Alcohol dehydrogenase-like N-terminal" evidence="1">
    <location>
        <begin position="27"/>
        <end position="86"/>
    </location>
</feature>
<dbReference type="PANTHER" id="PTHR44461:SF1">
    <property type="entry name" value="QUINONE OXIDOREDUCTASE-LIKE PROTEIN 1"/>
    <property type="match status" value="1"/>
</dbReference>
<organism evidence="2 3">
    <name type="scientific">Plakobranchus ocellatus</name>
    <dbReference type="NCBI Taxonomy" id="259542"/>
    <lineage>
        <taxon>Eukaryota</taxon>
        <taxon>Metazoa</taxon>
        <taxon>Spiralia</taxon>
        <taxon>Lophotrochozoa</taxon>
        <taxon>Mollusca</taxon>
        <taxon>Gastropoda</taxon>
        <taxon>Heterobranchia</taxon>
        <taxon>Euthyneura</taxon>
        <taxon>Panpulmonata</taxon>
        <taxon>Sacoglossa</taxon>
        <taxon>Placobranchoidea</taxon>
        <taxon>Plakobranchidae</taxon>
        <taxon>Plakobranchus</taxon>
    </lineage>
</organism>
<evidence type="ECO:0000259" key="1">
    <source>
        <dbReference type="Pfam" id="PF08240"/>
    </source>
</evidence>
<protein>
    <recommendedName>
        <fullName evidence="1">Alcohol dehydrogenase-like N-terminal domain-containing protein</fullName>
    </recommendedName>
</protein>
<accession>A0AAV3XYY5</accession>
<dbReference type="InterPro" id="IPR013154">
    <property type="entry name" value="ADH-like_N"/>
</dbReference>
<sequence>MRELRGNFSAQESAIIIKESEFNQELQPDEILIKTKACAINLQNEKIYHQLLSNSLENCPIGHSVSGIIVKTGSNVEKYEEDMCVVGYLTIQLAQSFGAKVLSTYRTLTEKQYLENLKAPIDILKDLLDRIEVGEFKMNDIISIQLEKAAEYFSQSQTDLDSTKAIVVVP</sequence>
<dbReference type="EMBL" id="BLXT01000279">
    <property type="protein sequence ID" value="GFN75639.1"/>
    <property type="molecule type" value="Genomic_DNA"/>
</dbReference>
<dbReference type="InterPro" id="IPR042633">
    <property type="entry name" value="CRYZL1"/>
</dbReference>
<dbReference type="AlphaFoldDB" id="A0AAV3XYY5"/>
<evidence type="ECO:0000313" key="2">
    <source>
        <dbReference type="EMBL" id="GFN75639.1"/>
    </source>
</evidence>
<reference evidence="2 3" key="1">
    <citation type="journal article" date="2021" name="Elife">
        <title>Chloroplast acquisition without the gene transfer in kleptoplastic sea slugs, Plakobranchus ocellatus.</title>
        <authorList>
            <person name="Maeda T."/>
            <person name="Takahashi S."/>
            <person name="Yoshida T."/>
            <person name="Shimamura S."/>
            <person name="Takaki Y."/>
            <person name="Nagai Y."/>
            <person name="Toyoda A."/>
            <person name="Suzuki Y."/>
            <person name="Arimoto A."/>
            <person name="Ishii H."/>
            <person name="Satoh N."/>
            <person name="Nishiyama T."/>
            <person name="Hasebe M."/>
            <person name="Maruyama T."/>
            <person name="Minagawa J."/>
            <person name="Obokata J."/>
            <person name="Shigenobu S."/>
        </authorList>
    </citation>
    <scope>NUCLEOTIDE SEQUENCE [LARGE SCALE GENOMIC DNA]</scope>
</reference>
<proteinExistence type="predicted"/>
<dbReference type="SUPFAM" id="SSF50129">
    <property type="entry name" value="GroES-like"/>
    <property type="match status" value="1"/>
</dbReference>